<protein>
    <submittedName>
        <fullName evidence="1">Uncharacterized protein</fullName>
    </submittedName>
</protein>
<evidence type="ECO:0000313" key="1">
    <source>
        <dbReference type="EMBL" id="JAE10344.1"/>
    </source>
</evidence>
<proteinExistence type="predicted"/>
<dbReference type="AlphaFoldDB" id="A0A0A9FGH5"/>
<reference evidence="1" key="1">
    <citation type="submission" date="2014-09" db="EMBL/GenBank/DDBJ databases">
        <authorList>
            <person name="Magalhaes I.L.F."/>
            <person name="Oliveira U."/>
            <person name="Santos F.R."/>
            <person name="Vidigal T.H.D.A."/>
            <person name="Brescovit A.D."/>
            <person name="Santos A.J."/>
        </authorList>
    </citation>
    <scope>NUCLEOTIDE SEQUENCE</scope>
    <source>
        <tissue evidence="1">Shoot tissue taken approximately 20 cm above the soil surface</tissue>
    </source>
</reference>
<organism evidence="1">
    <name type="scientific">Arundo donax</name>
    <name type="common">Giant reed</name>
    <name type="synonym">Donax arundinaceus</name>
    <dbReference type="NCBI Taxonomy" id="35708"/>
    <lineage>
        <taxon>Eukaryota</taxon>
        <taxon>Viridiplantae</taxon>
        <taxon>Streptophyta</taxon>
        <taxon>Embryophyta</taxon>
        <taxon>Tracheophyta</taxon>
        <taxon>Spermatophyta</taxon>
        <taxon>Magnoliopsida</taxon>
        <taxon>Liliopsida</taxon>
        <taxon>Poales</taxon>
        <taxon>Poaceae</taxon>
        <taxon>PACMAD clade</taxon>
        <taxon>Arundinoideae</taxon>
        <taxon>Arundineae</taxon>
        <taxon>Arundo</taxon>
    </lineage>
</organism>
<sequence length="41" mass="5024">MLWLTEQLVLAYQKFVWFAHFRYWTADQGTWHCLTSVMCVL</sequence>
<name>A0A0A9FGH5_ARUDO</name>
<accession>A0A0A9FGH5</accession>
<reference evidence="1" key="2">
    <citation type="journal article" date="2015" name="Data Brief">
        <title>Shoot transcriptome of the giant reed, Arundo donax.</title>
        <authorList>
            <person name="Barrero R.A."/>
            <person name="Guerrero F.D."/>
            <person name="Moolhuijzen P."/>
            <person name="Goolsby J.A."/>
            <person name="Tidwell J."/>
            <person name="Bellgard S.E."/>
            <person name="Bellgard M.I."/>
        </authorList>
    </citation>
    <scope>NUCLEOTIDE SEQUENCE</scope>
    <source>
        <tissue evidence="1">Shoot tissue taken approximately 20 cm above the soil surface</tissue>
    </source>
</reference>
<dbReference type="EMBL" id="GBRH01187552">
    <property type="protein sequence ID" value="JAE10344.1"/>
    <property type="molecule type" value="Transcribed_RNA"/>
</dbReference>